<reference evidence="1 2" key="1">
    <citation type="journal article" date="2023" name="Plants (Basel)">
        <title>Bridging the Gap: Combining Genomics and Transcriptomics Approaches to Understand Stylosanthes scabra, an Orphan Legume from the Brazilian Caatinga.</title>
        <authorList>
            <person name="Ferreira-Neto J.R.C."/>
            <person name="da Silva M.D."/>
            <person name="Binneck E."/>
            <person name="de Melo N.F."/>
            <person name="da Silva R.H."/>
            <person name="de Melo A.L.T.M."/>
            <person name="Pandolfi V."/>
            <person name="Bustamante F.O."/>
            <person name="Brasileiro-Vidal A.C."/>
            <person name="Benko-Iseppon A.M."/>
        </authorList>
    </citation>
    <scope>NUCLEOTIDE SEQUENCE [LARGE SCALE GENOMIC DNA]</scope>
    <source>
        <tissue evidence="1">Leaves</tissue>
    </source>
</reference>
<organism evidence="1 2">
    <name type="scientific">Stylosanthes scabra</name>
    <dbReference type="NCBI Taxonomy" id="79078"/>
    <lineage>
        <taxon>Eukaryota</taxon>
        <taxon>Viridiplantae</taxon>
        <taxon>Streptophyta</taxon>
        <taxon>Embryophyta</taxon>
        <taxon>Tracheophyta</taxon>
        <taxon>Spermatophyta</taxon>
        <taxon>Magnoliopsida</taxon>
        <taxon>eudicotyledons</taxon>
        <taxon>Gunneridae</taxon>
        <taxon>Pentapetalae</taxon>
        <taxon>rosids</taxon>
        <taxon>fabids</taxon>
        <taxon>Fabales</taxon>
        <taxon>Fabaceae</taxon>
        <taxon>Papilionoideae</taxon>
        <taxon>50 kb inversion clade</taxon>
        <taxon>dalbergioids sensu lato</taxon>
        <taxon>Dalbergieae</taxon>
        <taxon>Pterocarpus clade</taxon>
        <taxon>Stylosanthes</taxon>
    </lineage>
</organism>
<evidence type="ECO:0000313" key="2">
    <source>
        <dbReference type="Proteomes" id="UP001341840"/>
    </source>
</evidence>
<sequence>MTIFSDNTNDSKVEGLVDEVVVGEGDKFGFEEVKQLEPTTNTKSLFSARIHFSNNYRRHAMTNSHATTSSHEETIIDTHPIEGKVIKVVLDKEDGFIEDNFHLVVKVISDKEFFFKTIKRL</sequence>
<gene>
    <name evidence="1" type="ORF">PIB30_072057</name>
</gene>
<comment type="caution">
    <text evidence="1">The sequence shown here is derived from an EMBL/GenBank/DDBJ whole genome shotgun (WGS) entry which is preliminary data.</text>
</comment>
<dbReference type="Proteomes" id="UP001341840">
    <property type="component" value="Unassembled WGS sequence"/>
</dbReference>
<evidence type="ECO:0000313" key="1">
    <source>
        <dbReference type="EMBL" id="MED6113569.1"/>
    </source>
</evidence>
<protein>
    <submittedName>
        <fullName evidence="1">Uncharacterized protein</fullName>
    </submittedName>
</protein>
<proteinExistence type="predicted"/>
<keyword evidence="2" id="KW-1185">Reference proteome</keyword>
<dbReference type="EMBL" id="JASCZI010000845">
    <property type="protein sequence ID" value="MED6113569.1"/>
    <property type="molecule type" value="Genomic_DNA"/>
</dbReference>
<accession>A0ABU6QR49</accession>
<name>A0ABU6QR49_9FABA</name>